<organism evidence="1">
    <name type="scientific">Bodo saltans virus</name>
    <dbReference type="NCBI Taxonomy" id="2024608"/>
    <lineage>
        <taxon>Viruses</taxon>
        <taxon>Varidnaviria</taxon>
        <taxon>Bamfordvirae</taxon>
        <taxon>Nucleocytoviricota</taxon>
        <taxon>Megaviricetes</taxon>
        <taxon>Imitervirales</taxon>
        <taxon>Mimiviridae</taxon>
        <taxon>Klosneuvirinae</taxon>
        <taxon>Theiavirus</taxon>
        <taxon>Theiavirus salishense</taxon>
    </lineage>
</organism>
<sequence>MDNTPPSPSPSLTISRQSSQYFKYLYNDFSNFLLI</sequence>
<keyword evidence="2" id="KW-1185">Reference proteome</keyword>
<name>A0A2H4UVC4_9VIRU</name>
<reference evidence="1" key="1">
    <citation type="journal article" date="2017" name="Elife">
        <title>The kinetoplastid-infecting Bodo saltans virus (BsV), a window into the most abundant giant viruses in the sea.</title>
        <authorList>
            <person name="Deeg C.M."/>
            <person name="Chow C.-E.T."/>
            <person name="Suttle C.A."/>
        </authorList>
    </citation>
    <scope>NUCLEOTIDE SEQUENCE</scope>
    <source>
        <strain evidence="1">NG1</strain>
    </source>
</reference>
<evidence type="ECO:0000313" key="1">
    <source>
        <dbReference type="EMBL" id="ATZ80872.1"/>
    </source>
</evidence>
<dbReference type="Proteomes" id="UP000240325">
    <property type="component" value="Segment"/>
</dbReference>
<proteinExistence type="predicted"/>
<dbReference type="EMBL" id="MF782455">
    <property type="protein sequence ID" value="ATZ80872.1"/>
    <property type="molecule type" value="Genomic_DNA"/>
</dbReference>
<accession>A0A2H4UVC4</accession>
<protein>
    <submittedName>
        <fullName evidence="1">Uncharacterized protein</fullName>
    </submittedName>
</protein>
<evidence type="ECO:0000313" key="2">
    <source>
        <dbReference type="Proteomes" id="UP000240325"/>
    </source>
</evidence>
<gene>
    <name evidence="1" type="ORF">BMW23_0826</name>
</gene>